<dbReference type="AlphaFoldDB" id="A0A183TVF4"/>
<reference evidence="1 2" key="2">
    <citation type="submission" date="2018-11" db="EMBL/GenBank/DDBJ databases">
        <authorList>
            <consortium name="Pathogen Informatics"/>
        </authorList>
    </citation>
    <scope>NUCLEOTIDE SEQUENCE [LARGE SCALE GENOMIC DNA]</scope>
</reference>
<evidence type="ECO:0000313" key="2">
    <source>
        <dbReference type="Proteomes" id="UP000050794"/>
    </source>
</evidence>
<keyword evidence="2" id="KW-1185">Reference proteome</keyword>
<reference evidence="3" key="1">
    <citation type="submission" date="2016-06" db="UniProtKB">
        <authorList>
            <consortium name="WormBaseParasite"/>
        </authorList>
    </citation>
    <scope>IDENTIFICATION</scope>
</reference>
<dbReference type="Proteomes" id="UP000050794">
    <property type="component" value="Unassembled WGS sequence"/>
</dbReference>
<evidence type="ECO:0000313" key="3">
    <source>
        <dbReference type="WBParaSite" id="TCNE_0000022301-mRNA-1"/>
    </source>
</evidence>
<gene>
    <name evidence="1" type="ORF">TCNE_LOCUS224</name>
</gene>
<dbReference type="WBParaSite" id="TCNE_0000022301-mRNA-1">
    <property type="protein sequence ID" value="TCNE_0000022301-mRNA-1"/>
    <property type="gene ID" value="TCNE_0000022301"/>
</dbReference>
<proteinExistence type="predicted"/>
<organism evidence="2 3">
    <name type="scientific">Toxocara canis</name>
    <name type="common">Canine roundworm</name>
    <dbReference type="NCBI Taxonomy" id="6265"/>
    <lineage>
        <taxon>Eukaryota</taxon>
        <taxon>Metazoa</taxon>
        <taxon>Ecdysozoa</taxon>
        <taxon>Nematoda</taxon>
        <taxon>Chromadorea</taxon>
        <taxon>Rhabditida</taxon>
        <taxon>Spirurina</taxon>
        <taxon>Ascaridomorpha</taxon>
        <taxon>Ascaridoidea</taxon>
        <taxon>Toxocaridae</taxon>
        <taxon>Toxocara</taxon>
    </lineage>
</organism>
<sequence>MTTPATIYVRDYAQIAAQYCYMTTRTVCQKALPSFSLQFLYLKYETDRNEERGNEGVCQLQKKNLQMIKWISRRHHIKAAHMLLQREDTVATIERDLKITPSLKAIAAETFEEHKTDGKCYDRVSVRIGKELVFMKQRSMDLIEDATELNCEETDRRKTMLHDAVRINEDENVENDKLIEFDGSPLTNWEKEKPDIVLYLGRCFHSCIGAATVLAEFVELVLWQMSSTGSWLLSRDSIIRRSLAA</sequence>
<protein>
    <submittedName>
        <fullName evidence="3">ATP-dependent DNA helicase</fullName>
    </submittedName>
</protein>
<evidence type="ECO:0000313" key="1">
    <source>
        <dbReference type="EMBL" id="VDM23852.1"/>
    </source>
</evidence>
<name>A0A183TVF4_TOXCA</name>
<accession>A0A183TVF4</accession>
<dbReference type="EMBL" id="UYWY01000083">
    <property type="protein sequence ID" value="VDM23852.1"/>
    <property type="molecule type" value="Genomic_DNA"/>
</dbReference>